<evidence type="ECO:0000256" key="1">
    <source>
        <dbReference type="SAM" id="MobiDB-lite"/>
    </source>
</evidence>
<feature type="region of interest" description="Disordered" evidence="1">
    <location>
        <begin position="573"/>
        <end position="605"/>
    </location>
</feature>
<name>G7JAN8_MEDTR</name>
<reference evidence="3 5" key="1">
    <citation type="journal article" date="2011" name="Nature">
        <title>The Medicago genome provides insight into the evolution of rhizobial symbioses.</title>
        <authorList>
            <person name="Young N.D."/>
            <person name="Debelle F."/>
            <person name="Oldroyd G.E."/>
            <person name="Geurts R."/>
            <person name="Cannon S.B."/>
            <person name="Udvardi M.K."/>
            <person name="Benedito V.A."/>
            <person name="Mayer K.F."/>
            <person name="Gouzy J."/>
            <person name="Schoof H."/>
            <person name="Van de Peer Y."/>
            <person name="Proost S."/>
            <person name="Cook D.R."/>
            <person name="Meyers B.C."/>
            <person name="Spannagl M."/>
            <person name="Cheung F."/>
            <person name="De Mita S."/>
            <person name="Krishnakumar V."/>
            <person name="Gundlach H."/>
            <person name="Zhou S."/>
            <person name="Mudge J."/>
            <person name="Bharti A.K."/>
            <person name="Murray J.D."/>
            <person name="Naoumkina M.A."/>
            <person name="Rosen B."/>
            <person name="Silverstein K.A."/>
            <person name="Tang H."/>
            <person name="Rombauts S."/>
            <person name="Zhao P.X."/>
            <person name="Zhou P."/>
            <person name="Barbe V."/>
            <person name="Bardou P."/>
            <person name="Bechner M."/>
            <person name="Bellec A."/>
            <person name="Berger A."/>
            <person name="Berges H."/>
            <person name="Bidwell S."/>
            <person name="Bisseling T."/>
            <person name="Choisne N."/>
            <person name="Couloux A."/>
            <person name="Denny R."/>
            <person name="Deshpande S."/>
            <person name="Dai X."/>
            <person name="Doyle J.J."/>
            <person name="Dudez A.M."/>
            <person name="Farmer A.D."/>
            <person name="Fouteau S."/>
            <person name="Franken C."/>
            <person name="Gibelin C."/>
            <person name="Gish J."/>
            <person name="Goldstein S."/>
            <person name="Gonzalez A.J."/>
            <person name="Green P.J."/>
            <person name="Hallab A."/>
            <person name="Hartog M."/>
            <person name="Hua A."/>
            <person name="Humphray S.J."/>
            <person name="Jeong D.H."/>
            <person name="Jing Y."/>
            <person name="Jocker A."/>
            <person name="Kenton S.M."/>
            <person name="Kim D.J."/>
            <person name="Klee K."/>
            <person name="Lai H."/>
            <person name="Lang C."/>
            <person name="Lin S."/>
            <person name="Macmil S.L."/>
            <person name="Magdelenat G."/>
            <person name="Matthews L."/>
            <person name="McCorrison J."/>
            <person name="Monaghan E.L."/>
            <person name="Mun J.H."/>
            <person name="Najar F.Z."/>
            <person name="Nicholson C."/>
            <person name="Noirot C."/>
            <person name="O'Bleness M."/>
            <person name="Paule C.R."/>
            <person name="Poulain J."/>
            <person name="Prion F."/>
            <person name="Qin B."/>
            <person name="Qu C."/>
            <person name="Retzel E.F."/>
            <person name="Riddle C."/>
            <person name="Sallet E."/>
            <person name="Samain S."/>
            <person name="Samson N."/>
            <person name="Sanders I."/>
            <person name="Saurat O."/>
            <person name="Scarpelli C."/>
            <person name="Schiex T."/>
            <person name="Segurens B."/>
            <person name="Severin A.J."/>
            <person name="Sherrier D.J."/>
            <person name="Shi R."/>
            <person name="Sims S."/>
            <person name="Singer S.R."/>
            <person name="Sinharoy S."/>
            <person name="Sterck L."/>
            <person name="Viollet A."/>
            <person name="Wang B.B."/>
            <person name="Wang K."/>
            <person name="Wang M."/>
            <person name="Wang X."/>
            <person name="Warfsmann J."/>
            <person name="Weissenbach J."/>
            <person name="White D.D."/>
            <person name="White J.D."/>
            <person name="Wiley G.B."/>
            <person name="Wincker P."/>
            <person name="Xing Y."/>
            <person name="Yang L."/>
            <person name="Yao Z."/>
            <person name="Ying F."/>
            <person name="Zhai J."/>
            <person name="Zhou L."/>
            <person name="Zuber A."/>
            <person name="Denarie J."/>
            <person name="Dixon R.A."/>
            <person name="May G.D."/>
            <person name="Schwartz D.C."/>
            <person name="Rogers J."/>
            <person name="Quetier F."/>
            <person name="Town C.D."/>
            <person name="Roe B.A."/>
        </authorList>
    </citation>
    <scope>NUCLEOTIDE SEQUENCE [LARGE SCALE GENOMIC DNA]</scope>
    <source>
        <strain evidence="3">A17</strain>
        <strain evidence="4 5">cv. Jemalong A17</strain>
    </source>
</reference>
<keyword evidence="5" id="KW-1185">Reference proteome</keyword>
<dbReference type="PANTHER" id="PTHR46929">
    <property type="entry name" value="EXPRESSED PROTEIN"/>
    <property type="match status" value="1"/>
</dbReference>
<feature type="compositionally biased region" description="Polar residues" evidence="1">
    <location>
        <begin position="376"/>
        <end position="385"/>
    </location>
</feature>
<dbReference type="eggNOG" id="ENOG502QV1X">
    <property type="taxonomic scope" value="Eukaryota"/>
</dbReference>
<dbReference type="Proteomes" id="UP000002051">
    <property type="component" value="Chromosome 3"/>
</dbReference>
<feature type="compositionally biased region" description="Basic and acidic residues" evidence="1">
    <location>
        <begin position="595"/>
        <end position="605"/>
    </location>
</feature>
<sequence length="699" mass="80503">MVALRRCIKNFNGVAQIVAANLFKTLAAASLIDFFSSYIVCIEWLLNAVDAISIMDIFHRIRSMMSTSPSKANWNPAFHKIFVELCVKEVLKANEPGMRLTKEAWKNIVGSFYEKTGVEYDKKQFKNHYDSTRKLWKVWDKLTRDSDMKWDPKTRKFGASEEDWCDYIKENPEAAQFQSNEIQFKDELDIIFDGEMPPEEIKKSIRLKWQDNALATSVQGRTRGRKRKCVIKYELETSELANSPPTPKASWTPAYHKIFVDLCLEETLKGNKAGSHFSKEGWKNIMGYFYAKTGVRYDKRQIKNHYDFTRKQWKIWVKLIGDDNMKWDPKTNTFDASEEDWLDYLKENPEAAQFRFKEIPFPEKLDIIYAESIQTGEMQPSTSSERQNDDSAATPPLPPLRVERGKKHKSINEDFDFKNAIVMNATPIRSIASEQSMPRSSHPKVKANWTPSLHKTFIDLCLQETLNGNKPGTHFTKEGWKNIIDSFYLKSGFNYGRLQFKNHWDNTKEQWRAWSKLVGTSYMKWDPSNSTFEASEADWTKYLKANPEAAQFRYKALPLADALETLFNGTTATGETQPALEHRKSDDSVNTLPSHPKEPDVTSLDEKTASLGDAVASRNGVTIQKNAFPISCAEGKRSYSIGECIECLDGMEDVEQGSDLYLFALDVFLRQEHREIFLQLKKPNLRISWLQRLQSVGQA</sequence>
<feature type="region of interest" description="Disordered" evidence="1">
    <location>
        <begin position="376"/>
        <end position="405"/>
    </location>
</feature>
<dbReference type="EMBL" id="CM001219">
    <property type="protein sequence ID" value="AES71102.2"/>
    <property type="molecule type" value="Genomic_DNA"/>
</dbReference>
<gene>
    <name evidence="4" type="primary">11415846</name>
    <name evidence="3" type="ordered locus">MTR_3g070080</name>
</gene>
<dbReference type="PANTHER" id="PTHR46929:SF3">
    <property type="entry name" value="MYB_SANT-LIKE DOMAIN-CONTAINING PROTEIN"/>
    <property type="match status" value="1"/>
</dbReference>
<dbReference type="Pfam" id="PF12776">
    <property type="entry name" value="Myb_DNA-bind_3"/>
    <property type="match status" value="3"/>
</dbReference>
<dbReference type="STRING" id="3880.G7JAN8"/>
<accession>G7JAN8</accession>
<feature type="domain" description="Myb/SANT-like" evidence="2">
    <location>
        <begin position="448"/>
        <end position="542"/>
    </location>
</feature>
<keyword evidence="3" id="KW-0238">DNA-binding</keyword>
<dbReference type="InterPro" id="IPR024752">
    <property type="entry name" value="Myb/SANT-like_dom"/>
</dbReference>
<organism evidence="3 5">
    <name type="scientific">Medicago truncatula</name>
    <name type="common">Barrel medic</name>
    <name type="synonym">Medicago tribuloides</name>
    <dbReference type="NCBI Taxonomy" id="3880"/>
    <lineage>
        <taxon>Eukaryota</taxon>
        <taxon>Viridiplantae</taxon>
        <taxon>Streptophyta</taxon>
        <taxon>Embryophyta</taxon>
        <taxon>Tracheophyta</taxon>
        <taxon>Spermatophyta</taxon>
        <taxon>Magnoliopsida</taxon>
        <taxon>eudicotyledons</taxon>
        <taxon>Gunneridae</taxon>
        <taxon>Pentapetalae</taxon>
        <taxon>rosids</taxon>
        <taxon>fabids</taxon>
        <taxon>Fabales</taxon>
        <taxon>Fabaceae</taxon>
        <taxon>Papilionoideae</taxon>
        <taxon>50 kb inversion clade</taxon>
        <taxon>NPAAA clade</taxon>
        <taxon>Hologalegina</taxon>
        <taxon>IRL clade</taxon>
        <taxon>Trifolieae</taxon>
        <taxon>Medicago</taxon>
    </lineage>
</organism>
<dbReference type="AlphaFoldDB" id="G7JAN8"/>
<dbReference type="EnsemblPlants" id="AES71102">
    <property type="protein sequence ID" value="AES71102"/>
    <property type="gene ID" value="MTR_3g070080"/>
</dbReference>
<feature type="domain" description="Myb/SANT-like" evidence="2">
    <location>
        <begin position="250"/>
        <end position="344"/>
    </location>
</feature>
<reference evidence="4" key="3">
    <citation type="submission" date="2015-04" db="UniProtKB">
        <authorList>
            <consortium name="EnsemblPlants"/>
        </authorList>
    </citation>
    <scope>IDENTIFICATION</scope>
    <source>
        <strain evidence="4">cv. Jemalong A17</strain>
    </source>
</reference>
<protein>
    <submittedName>
        <fullName evidence="3">Myb/SANT-like DNA-binding domain protein</fullName>
    </submittedName>
</protein>
<dbReference type="ExpressionAtlas" id="G7JAN8">
    <property type="expression patterns" value="differential"/>
</dbReference>
<dbReference type="OrthoDB" id="1341497at2759"/>
<dbReference type="PaxDb" id="3880-AES71102"/>
<reference evidence="3 5" key="2">
    <citation type="journal article" date="2014" name="BMC Genomics">
        <title>An improved genome release (version Mt4.0) for the model legume Medicago truncatula.</title>
        <authorList>
            <person name="Tang H."/>
            <person name="Krishnakumar V."/>
            <person name="Bidwell S."/>
            <person name="Rosen B."/>
            <person name="Chan A."/>
            <person name="Zhou S."/>
            <person name="Gentzbittel L."/>
            <person name="Childs K.L."/>
            <person name="Yandell M."/>
            <person name="Gundlach H."/>
            <person name="Mayer K.F."/>
            <person name="Schwartz D.C."/>
            <person name="Town C.D."/>
        </authorList>
    </citation>
    <scope>GENOME REANNOTATION</scope>
    <source>
        <strain evidence="4 5">cv. Jemalong A17</strain>
    </source>
</reference>
<proteinExistence type="predicted"/>
<evidence type="ECO:0000313" key="4">
    <source>
        <dbReference type="EnsemblPlants" id="AES71102"/>
    </source>
</evidence>
<feature type="domain" description="Myb/SANT-like" evidence="2">
    <location>
        <begin position="73"/>
        <end position="167"/>
    </location>
</feature>
<evidence type="ECO:0000313" key="5">
    <source>
        <dbReference type="Proteomes" id="UP000002051"/>
    </source>
</evidence>
<evidence type="ECO:0000313" key="3">
    <source>
        <dbReference type="EMBL" id="AES71102.2"/>
    </source>
</evidence>
<evidence type="ECO:0000259" key="2">
    <source>
        <dbReference type="Pfam" id="PF12776"/>
    </source>
</evidence>
<dbReference type="GO" id="GO:0003677">
    <property type="term" value="F:DNA binding"/>
    <property type="evidence" value="ECO:0007669"/>
    <property type="project" value="UniProtKB-KW"/>
</dbReference>
<accession>A0A0C3VIA7</accession>